<dbReference type="PANTHER" id="PTHR28570">
    <property type="entry name" value="ASPARTYL AMINOPEPTIDASE"/>
    <property type="match status" value="1"/>
</dbReference>
<protein>
    <recommendedName>
        <fullName evidence="10">M18 family aminopeptidase</fullName>
        <ecNumber evidence="10">3.4.11.-</ecNumber>
    </recommendedName>
</protein>
<dbReference type="PRINTS" id="PR00932">
    <property type="entry name" value="AMINO1PTASE"/>
</dbReference>
<dbReference type="AlphaFoldDB" id="A0A2A7AW52"/>
<evidence type="ECO:0000256" key="10">
    <source>
        <dbReference type="RuleBase" id="RU004387"/>
    </source>
</evidence>
<dbReference type="EMBL" id="NMTZ01000026">
    <property type="protein sequence ID" value="PDX83302.1"/>
    <property type="molecule type" value="Genomic_DNA"/>
</dbReference>
<organism evidence="11 12">
    <name type="scientific">Faecalibacterium prausnitzii</name>
    <dbReference type="NCBI Taxonomy" id="853"/>
    <lineage>
        <taxon>Bacteria</taxon>
        <taxon>Bacillati</taxon>
        <taxon>Bacillota</taxon>
        <taxon>Clostridia</taxon>
        <taxon>Eubacteriales</taxon>
        <taxon>Oscillospiraceae</taxon>
        <taxon>Faecalibacterium</taxon>
    </lineage>
</organism>
<dbReference type="InterPro" id="IPR001948">
    <property type="entry name" value="Peptidase_M18"/>
</dbReference>
<dbReference type="GO" id="GO:0004177">
    <property type="term" value="F:aminopeptidase activity"/>
    <property type="evidence" value="ECO:0007669"/>
    <property type="project" value="UniProtKB-KW"/>
</dbReference>
<dbReference type="SUPFAM" id="SSF101821">
    <property type="entry name" value="Aminopeptidase/glucanase lid domain"/>
    <property type="match status" value="1"/>
</dbReference>
<comment type="similarity">
    <text evidence="2 9">Belongs to the peptidase M18 family.</text>
</comment>
<evidence type="ECO:0000256" key="9">
    <source>
        <dbReference type="RuleBase" id="RU004386"/>
    </source>
</evidence>
<evidence type="ECO:0000256" key="1">
    <source>
        <dbReference type="ARBA" id="ARBA00001947"/>
    </source>
</evidence>
<dbReference type="InterPro" id="IPR023358">
    <property type="entry name" value="Peptidase_M18_dom2"/>
</dbReference>
<dbReference type="GO" id="GO:0006508">
    <property type="term" value="P:proteolysis"/>
    <property type="evidence" value="ECO:0007669"/>
    <property type="project" value="UniProtKB-KW"/>
</dbReference>
<evidence type="ECO:0000256" key="6">
    <source>
        <dbReference type="ARBA" id="ARBA00022801"/>
    </source>
</evidence>
<gene>
    <name evidence="11" type="ORF">CGS59_10460</name>
</gene>
<comment type="caution">
    <text evidence="11">The sequence shown here is derived from an EMBL/GenBank/DDBJ whole genome shotgun (WGS) entry which is preliminary data.</text>
</comment>
<dbReference type="GO" id="GO:0005737">
    <property type="term" value="C:cytoplasm"/>
    <property type="evidence" value="ECO:0007669"/>
    <property type="project" value="UniProtKB-ARBA"/>
</dbReference>
<keyword evidence="6 9" id="KW-0378">Hydrolase</keyword>
<evidence type="ECO:0000256" key="3">
    <source>
        <dbReference type="ARBA" id="ARBA00022438"/>
    </source>
</evidence>
<dbReference type="CDD" id="cd05658">
    <property type="entry name" value="M18_DAP"/>
    <property type="match status" value="1"/>
</dbReference>
<dbReference type="NCBIfam" id="NF002759">
    <property type="entry name" value="PRK02813.1"/>
    <property type="match status" value="1"/>
</dbReference>
<dbReference type="Gene3D" id="2.30.250.10">
    <property type="entry name" value="Aminopeptidase i, Domain 2"/>
    <property type="match status" value="1"/>
</dbReference>
<evidence type="ECO:0000313" key="11">
    <source>
        <dbReference type="EMBL" id="PDX83302.1"/>
    </source>
</evidence>
<accession>A0A2A7AW52</accession>
<keyword evidence="7 9" id="KW-0862">Zinc</keyword>
<keyword evidence="8 9" id="KW-0482">Metalloprotease</keyword>
<dbReference type="EC" id="3.4.11.-" evidence="10"/>
<dbReference type="GO" id="GO:0008237">
    <property type="term" value="F:metallopeptidase activity"/>
    <property type="evidence" value="ECO:0007669"/>
    <property type="project" value="UniProtKB-KW"/>
</dbReference>
<keyword evidence="5 9" id="KW-0479">Metal-binding</keyword>
<name>A0A2A7AW52_9FIRM</name>
<evidence type="ECO:0000256" key="8">
    <source>
        <dbReference type="ARBA" id="ARBA00023049"/>
    </source>
</evidence>
<sequence>MLKKGRSALTGSFQIHPRRFIFMIASEVREMLSFIDGNPTAYHTTAAVRDILLKAGFAELLESRKWALEPGKDYFVCRNGSSIIAFRMGDQLENYSFNVAAAHTDSPCFRIKENAEIHMGQNYTKLNTEGYGGMICATWMDRPLSVAGRVLVQENGAIVSRLVALDRDLLMIPSVAIHMNREVNDKASFNKQVDMLPVLGGACEEGALKKLIAEELQVSEEQILGSDLFLYVREKATVWGCNEEFISCGRLDDQQCVYGILKGLLTAKNARSIGVAAFFDNEEVGSGTKQGAASTFLYDVLHRIAQSLGGNDEDFHRAVASSFMVSADNAHAVHPNHPEHTDVNNCTYMNKGVVIKTHAGQKYTSDGMSVAAARELAARAGVPLQYFANRSDKVGGSTLGNLAMAQVSMNCVDIGLPQLAMHSCYETAGAEDTLSLIKLMQELYSSHFEETAFGTLSISK</sequence>
<reference evidence="11 12" key="1">
    <citation type="journal article" date="2017" name="Front. Microbiol.">
        <title>New Insights into the Diversity of the Genus Faecalibacterium.</title>
        <authorList>
            <person name="Benevides L."/>
            <person name="Burman S."/>
            <person name="Martin R."/>
            <person name="Robert V."/>
            <person name="Thomas M."/>
            <person name="Miquel S."/>
            <person name="Chain F."/>
            <person name="Sokol H."/>
            <person name="Bermudez-Humaran L.G."/>
            <person name="Morrison M."/>
            <person name="Langella P."/>
            <person name="Azevedo V.A."/>
            <person name="Chatel J.M."/>
            <person name="Soares S."/>
        </authorList>
    </citation>
    <scope>NUCLEOTIDE SEQUENCE [LARGE SCALE GENOMIC DNA]</scope>
    <source>
        <strain evidence="11 12">CNCM I 4644</strain>
    </source>
</reference>
<dbReference type="Gene3D" id="3.40.630.10">
    <property type="entry name" value="Zn peptidases"/>
    <property type="match status" value="1"/>
</dbReference>
<dbReference type="SUPFAM" id="SSF53187">
    <property type="entry name" value="Zn-dependent exopeptidases"/>
    <property type="match status" value="1"/>
</dbReference>
<dbReference type="PANTHER" id="PTHR28570:SF3">
    <property type="entry name" value="ASPARTYL AMINOPEPTIDASE"/>
    <property type="match status" value="1"/>
</dbReference>
<dbReference type="Pfam" id="PF02127">
    <property type="entry name" value="Peptidase_M18"/>
    <property type="match status" value="1"/>
</dbReference>
<evidence type="ECO:0000256" key="5">
    <source>
        <dbReference type="ARBA" id="ARBA00022723"/>
    </source>
</evidence>
<dbReference type="GO" id="GO:0008270">
    <property type="term" value="F:zinc ion binding"/>
    <property type="evidence" value="ECO:0007669"/>
    <property type="project" value="InterPro"/>
</dbReference>
<evidence type="ECO:0000313" key="12">
    <source>
        <dbReference type="Proteomes" id="UP000220480"/>
    </source>
</evidence>
<evidence type="ECO:0000256" key="4">
    <source>
        <dbReference type="ARBA" id="ARBA00022670"/>
    </source>
</evidence>
<proteinExistence type="inferred from homology"/>
<comment type="cofactor">
    <cofactor evidence="1 10">
        <name>Zn(2+)</name>
        <dbReference type="ChEBI" id="CHEBI:29105"/>
    </cofactor>
</comment>
<dbReference type="Proteomes" id="UP000220480">
    <property type="component" value="Unassembled WGS sequence"/>
</dbReference>
<keyword evidence="3 9" id="KW-0031">Aminopeptidase</keyword>
<evidence type="ECO:0000256" key="2">
    <source>
        <dbReference type="ARBA" id="ARBA00008290"/>
    </source>
</evidence>
<keyword evidence="4 9" id="KW-0645">Protease</keyword>
<evidence type="ECO:0000256" key="7">
    <source>
        <dbReference type="ARBA" id="ARBA00022833"/>
    </source>
</evidence>